<dbReference type="PANTHER" id="PTHR14155">
    <property type="entry name" value="RING FINGER DOMAIN-CONTAINING"/>
    <property type="match status" value="1"/>
</dbReference>
<dbReference type="PROSITE" id="PS50089">
    <property type="entry name" value="ZF_RING_2"/>
    <property type="match status" value="1"/>
</dbReference>
<dbReference type="InterPro" id="IPR053238">
    <property type="entry name" value="RING-H2_zinc_finger"/>
</dbReference>
<dbReference type="SUPFAM" id="SSF57850">
    <property type="entry name" value="RING/U-box"/>
    <property type="match status" value="1"/>
</dbReference>
<comment type="subcellular location">
    <subcellularLocation>
        <location evidence="2">Membrane</location>
        <topology evidence="2">Single-pass membrane protein</topology>
    </subcellularLocation>
</comment>
<feature type="compositionally biased region" description="Low complexity" evidence="15">
    <location>
        <begin position="166"/>
        <end position="175"/>
    </location>
</feature>
<comment type="caution">
    <text evidence="18">The sequence shown here is derived from an EMBL/GenBank/DDBJ whole genome shotgun (WGS) entry which is preliminary data.</text>
</comment>
<dbReference type="FunFam" id="3.30.40.10:FF:000187">
    <property type="entry name" value="E3 ubiquitin-protein ligase ATL6"/>
    <property type="match status" value="1"/>
</dbReference>
<dbReference type="InterPro" id="IPR001841">
    <property type="entry name" value="Znf_RING"/>
</dbReference>
<evidence type="ECO:0000256" key="4">
    <source>
        <dbReference type="ARBA" id="ARBA00012483"/>
    </source>
</evidence>
<feature type="domain" description="RING-type" evidence="17">
    <location>
        <begin position="101"/>
        <end position="143"/>
    </location>
</feature>
<evidence type="ECO:0000256" key="13">
    <source>
        <dbReference type="ARBA" id="ARBA00024209"/>
    </source>
</evidence>
<dbReference type="Gene3D" id="3.30.40.10">
    <property type="entry name" value="Zinc/RING finger domain, C3HC4 (zinc finger)"/>
    <property type="match status" value="1"/>
</dbReference>
<gene>
    <name evidence="18" type="ORF">RJT34_10598</name>
</gene>
<comment type="similarity">
    <text evidence="13">Belongs to the RING-type zinc finger family. ATL subfamily.</text>
</comment>
<dbReference type="Proteomes" id="UP001359559">
    <property type="component" value="Unassembled WGS sequence"/>
</dbReference>
<keyword evidence="5" id="KW-0808">Transferase</keyword>
<name>A0AAN9K6X1_CLITE</name>
<dbReference type="SMART" id="SM00184">
    <property type="entry name" value="RING"/>
    <property type="match status" value="1"/>
</dbReference>
<evidence type="ECO:0000256" key="14">
    <source>
        <dbReference type="PROSITE-ProRule" id="PRU00175"/>
    </source>
</evidence>
<evidence type="ECO:0000256" key="12">
    <source>
        <dbReference type="ARBA" id="ARBA00023136"/>
    </source>
</evidence>
<dbReference type="GO" id="GO:0061630">
    <property type="term" value="F:ubiquitin protein ligase activity"/>
    <property type="evidence" value="ECO:0007669"/>
    <property type="project" value="UniProtKB-EC"/>
</dbReference>
<keyword evidence="9" id="KW-0833">Ubl conjugation pathway</keyword>
<organism evidence="18 19">
    <name type="scientific">Clitoria ternatea</name>
    <name type="common">Butterfly pea</name>
    <dbReference type="NCBI Taxonomy" id="43366"/>
    <lineage>
        <taxon>Eukaryota</taxon>
        <taxon>Viridiplantae</taxon>
        <taxon>Streptophyta</taxon>
        <taxon>Embryophyta</taxon>
        <taxon>Tracheophyta</taxon>
        <taxon>Spermatophyta</taxon>
        <taxon>Magnoliopsida</taxon>
        <taxon>eudicotyledons</taxon>
        <taxon>Gunneridae</taxon>
        <taxon>Pentapetalae</taxon>
        <taxon>rosids</taxon>
        <taxon>fabids</taxon>
        <taxon>Fabales</taxon>
        <taxon>Fabaceae</taxon>
        <taxon>Papilionoideae</taxon>
        <taxon>50 kb inversion clade</taxon>
        <taxon>NPAAA clade</taxon>
        <taxon>indigoferoid/millettioid clade</taxon>
        <taxon>Phaseoleae</taxon>
        <taxon>Clitoria</taxon>
    </lineage>
</organism>
<evidence type="ECO:0000256" key="16">
    <source>
        <dbReference type="SAM" id="Phobius"/>
    </source>
</evidence>
<dbReference type="PANTHER" id="PTHR14155:SF631">
    <property type="entry name" value="TRANSCRIPTION FACTOR C2H2 FAMILY-RELATED"/>
    <property type="match status" value="1"/>
</dbReference>
<evidence type="ECO:0000256" key="6">
    <source>
        <dbReference type="ARBA" id="ARBA00022692"/>
    </source>
</evidence>
<dbReference type="AlphaFoldDB" id="A0AAN9K6X1"/>
<dbReference type="GO" id="GO:0016020">
    <property type="term" value="C:membrane"/>
    <property type="evidence" value="ECO:0007669"/>
    <property type="project" value="UniProtKB-SubCell"/>
</dbReference>
<evidence type="ECO:0000313" key="19">
    <source>
        <dbReference type="Proteomes" id="UP001359559"/>
    </source>
</evidence>
<evidence type="ECO:0000256" key="15">
    <source>
        <dbReference type="SAM" id="MobiDB-lite"/>
    </source>
</evidence>
<feature type="transmembrane region" description="Helical" evidence="16">
    <location>
        <begin position="34"/>
        <end position="53"/>
    </location>
</feature>
<comment type="catalytic activity">
    <reaction evidence="1">
        <text>S-ubiquitinyl-[E2 ubiquitin-conjugating enzyme]-L-cysteine + [acceptor protein]-L-lysine = [E2 ubiquitin-conjugating enzyme]-L-cysteine + N(6)-ubiquitinyl-[acceptor protein]-L-lysine.</text>
        <dbReference type="EC" id="2.3.2.27"/>
    </reaction>
</comment>
<dbReference type="Pfam" id="PF13639">
    <property type="entry name" value="zf-RING_2"/>
    <property type="match status" value="1"/>
</dbReference>
<keyword evidence="10" id="KW-0862">Zinc</keyword>
<keyword evidence="8 14" id="KW-0863">Zinc-finger</keyword>
<keyword evidence="11 16" id="KW-1133">Transmembrane helix</keyword>
<dbReference type="GO" id="GO:0008270">
    <property type="term" value="F:zinc ion binding"/>
    <property type="evidence" value="ECO:0007669"/>
    <property type="project" value="UniProtKB-KW"/>
</dbReference>
<evidence type="ECO:0000256" key="10">
    <source>
        <dbReference type="ARBA" id="ARBA00022833"/>
    </source>
</evidence>
<accession>A0AAN9K6X1</accession>
<evidence type="ECO:0000256" key="5">
    <source>
        <dbReference type="ARBA" id="ARBA00022679"/>
    </source>
</evidence>
<evidence type="ECO:0000259" key="17">
    <source>
        <dbReference type="PROSITE" id="PS50089"/>
    </source>
</evidence>
<evidence type="ECO:0000313" key="18">
    <source>
        <dbReference type="EMBL" id="KAK7312045.1"/>
    </source>
</evidence>
<feature type="region of interest" description="Disordered" evidence="15">
    <location>
        <begin position="166"/>
        <end position="212"/>
    </location>
</feature>
<evidence type="ECO:0000256" key="8">
    <source>
        <dbReference type="ARBA" id="ARBA00022771"/>
    </source>
</evidence>
<reference evidence="18 19" key="1">
    <citation type="submission" date="2024-01" db="EMBL/GenBank/DDBJ databases">
        <title>The genomes of 5 underutilized Papilionoideae crops provide insights into root nodulation and disease resistance.</title>
        <authorList>
            <person name="Yuan L."/>
        </authorList>
    </citation>
    <scope>NUCLEOTIDE SEQUENCE [LARGE SCALE GENOMIC DNA]</scope>
    <source>
        <strain evidence="18">LY-2023</strain>
        <tissue evidence="18">Leaf</tissue>
    </source>
</reference>
<evidence type="ECO:0000256" key="1">
    <source>
        <dbReference type="ARBA" id="ARBA00000900"/>
    </source>
</evidence>
<keyword evidence="12 16" id="KW-0472">Membrane</keyword>
<evidence type="ECO:0000256" key="11">
    <source>
        <dbReference type="ARBA" id="ARBA00022989"/>
    </source>
</evidence>
<dbReference type="EMBL" id="JAYKXN010000002">
    <property type="protein sequence ID" value="KAK7312045.1"/>
    <property type="molecule type" value="Genomic_DNA"/>
</dbReference>
<evidence type="ECO:0000256" key="9">
    <source>
        <dbReference type="ARBA" id="ARBA00022786"/>
    </source>
</evidence>
<comment type="pathway">
    <text evidence="3">Protein modification; protein ubiquitination.</text>
</comment>
<proteinExistence type="inferred from homology"/>
<evidence type="ECO:0000256" key="2">
    <source>
        <dbReference type="ARBA" id="ARBA00004167"/>
    </source>
</evidence>
<keyword evidence="7" id="KW-0479">Metal-binding</keyword>
<dbReference type="CDD" id="cd16461">
    <property type="entry name" value="RING-H2_EL5-like"/>
    <property type="match status" value="1"/>
</dbReference>
<protein>
    <recommendedName>
        <fullName evidence="4">RING-type E3 ubiquitin transferase</fullName>
        <ecNumber evidence="4">2.3.2.27</ecNumber>
    </recommendedName>
</protein>
<evidence type="ECO:0000256" key="7">
    <source>
        <dbReference type="ARBA" id="ARBA00022723"/>
    </source>
</evidence>
<dbReference type="EC" id="2.3.2.27" evidence="4"/>
<keyword evidence="19" id="KW-1185">Reference proteome</keyword>
<sequence>MPLFHSRVDAQTNVVTNPPWGITLRDNLKSTISVMLLAFFSAFIFTWFFQLYIRHCAYSYAADDNTSPTAAVCGREVIDKCPVLVYSRVKDLKIGKGTLECAVCLSEFQDSDNIRLLPECHHVFHTDCIDAWLPDHMSCPVCRAKLTPDSVVDVAIPVEVEENNTNAVTESSGVETETEAPEQEAVSEAGSRGTCVLGRSHSTGHSLLGPKQEVERMERFTLRLPEHVRERIFVANIPMSGGDMGGEWSSKTTTSYWTPPRIMSYNRAMQGVPTPSSNILPPV</sequence>
<evidence type="ECO:0000256" key="3">
    <source>
        <dbReference type="ARBA" id="ARBA00004906"/>
    </source>
</evidence>
<dbReference type="InterPro" id="IPR013083">
    <property type="entry name" value="Znf_RING/FYVE/PHD"/>
</dbReference>
<keyword evidence="6 16" id="KW-0812">Transmembrane</keyword>